<gene>
    <name evidence="1" type="ORF">LCGC14_1740830</name>
</gene>
<dbReference type="EMBL" id="LAZR01015920">
    <property type="protein sequence ID" value="KKM06754.1"/>
    <property type="molecule type" value="Genomic_DNA"/>
</dbReference>
<reference evidence="1" key="1">
    <citation type="journal article" date="2015" name="Nature">
        <title>Complex archaea that bridge the gap between prokaryotes and eukaryotes.</title>
        <authorList>
            <person name="Spang A."/>
            <person name="Saw J.H."/>
            <person name="Jorgensen S.L."/>
            <person name="Zaremba-Niedzwiedzka K."/>
            <person name="Martijn J."/>
            <person name="Lind A.E."/>
            <person name="van Eijk R."/>
            <person name="Schleper C."/>
            <person name="Guy L."/>
            <person name="Ettema T.J."/>
        </authorList>
    </citation>
    <scope>NUCLEOTIDE SEQUENCE</scope>
</reference>
<organism evidence="1">
    <name type="scientific">marine sediment metagenome</name>
    <dbReference type="NCBI Taxonomy" id="412755"/>
    <lineage>
        <taxon>unclassified sequences</taxon>
        <taxon>metagenomes</taxon>
        <taxon>ecological metagenomes</taxon>
    </lineage>
</organism>
<proteinExistence type="predicted"/>
<comment type="caution">
    <text evidence="1">The sequence shown here is derived from an EMBL/GenBank/DDBJ whole genome shotgun (WGS) entry which is preliminary data.</text>
</comment>
<protein>
    <submittedName>
        <fullName evidence="1">Uncharacterized protein</fullName>
    </submittedName>
</protein>
<sequence length="125" mass="14178">MSIERFIKRLIKKDTAVYWGPETSLRFDGTPVFSDPVEIGCFWVNAAETFTDDNGKEFISTASVYVVLDLVQEGMLFHGVLDDLSTAQKADPRTVHAAYFIKVFEKTPSLKFGYSRKVMLNKSKE</sequence>
<dbReference type="AlphaFoldDB" id="A0A0F9H6S2"/>
<name>A0A0F9H6S2_9ZZZZ</name>
<accession>A0A0F9H6S2</accession>
<evidence type="ECO:0000313" key="1">
    <source>
        <dbReference type="EMBL" id="KKM06754.1"/>
    </source>
</evidence>